<keyword evidence="4" id="KW-1185">Reference proteome</keyword>
<feature type="signal peptide" evidence="1">
    <location>
        <begin position="1"/>
        <end position="23"/>
    </location>
</feature>
<dbReference type="Proteomes" id="UP000324748">
    <property type="component" value="Unassembled WGS sequence"/>
</dbReference>
<dbReference type="Proteomes" id="UP000325313">
    <property type="component" value="Unassembled WGS sequence"/>
</dbReference>
<dbReference type="PANTHER" id="PTHR33096:SF1">
    <property type="entry name" value="CXC1-LIKE CYSTEINE CLUSTER ASSOCIATED WITH KDZ TRANSPOSASES DOMAIN-CONTAINING PROTEIN"/>
    <property type="match status" value="1"/>
</dbReference>
<sequence>MLLKPRHWESAYLLVMKIRLLLLLWNSKNELYIQAVQLRAERQPLLDANKLGTPLGTELKEKILKAMANRRPAVNKLLDEYNKLFAEYLEKFPDQQATDTSHYPVTYDDFSDWPLDHQFWNDGLYFQSKAPWAIEPDVRAGFNYVLILNRVQEEFQLIAQELARAVGWAICYYIHVKTQ</sequence>
<organism evidence="2 4">
    <name type="scientific">Puccinia graminis f. sp. tritici</name>
    <dbReference type="NCBI Taxonomy" id="56615"/>
    <lineage>
        <taxon>Eukaryota</taxon>
        <taxon>Fungi</taxon>
        <taxon>Dikarya</taxon>
        <taxon>Basidiomycota</taxon>
        <taxon>Pucciniomycotina</taxon>
        <taxon>Pucciniomycetes</taxon>
        <taxon>Pucciniales</taxon>
        <taxon>Pucciniaceae</taxon>
        <taxon>Puccinia</taxon>
    </lineage>
</organism>
<name>A0A5B0PB67_PUCGR</name>
<evidence type="ECO:0000313" key="4">
    <source>
        <dbReference type="Proteomes" id="UP000324748"/>
    </source>
</evidence>
<dbReference type="PANTHER" id="PTHR33096">
    <property type="entry name" value="CXC2 DOMAIN-CONTAINING PROTEIN"/>
    <property type="match status" value="1"/>
</dbReference>
<gene>
    <name evidence="2" type="ORF">PGT21_021926</name>
    <name evidence="3" type="ORF">PGTUg99_036844</name>
</gene>
<keyword evidence="1" id="KW-0732">Signal</keyword>
<dbReference type="OrthoDB" id="2506566at2759"/>
<evidence type="ECO:0000256" key="1">
    <source>
        <dbReference type="SAM" id="SignalP"/>
    </source>
</evidence>
<feature type="chain" id="PRO_5036137737" evidence="1">
    <location>
        <begin position="24"/>
        <end position="179"/>
    </location>
</feature>
<evidence type="ECO:0000313" key="2">
    <source>
        <dbReference type="EMBL" id="KAA1097854.1"/>
    </source>
</evidence>
<evidence type="ECO:0000313" key="3">
    <source>
        <dbReference type="EMBL" id="KAA1117186.1"/>
    </source>
</evidence>
<reference evidence="4 5" key="1">
    <citation type="submission" date="2019-05" db="EMBL/GenBank/DDBJ databases">
        <title>Emergence of the Ug99 lineage of the wheat stem rust pathogen through somatic hybridization.</title>
        <authorList>
            <person name="Li F."/>
            <person name="Upadhyaya N.M."/>
            <person name="Sperschneider J."/>
            <person name="Matny O."/>
            <person name="Nguyen-Phuc H."/>
            <person name="Mago R."/>
            <person name="Raley C."/>
            <person name="Miller M.E."/>
            <person name="Silverstein K.A.T."/>
            <person name="Henningsen E."/>
            <person name="Hirsch C.D."/>
            <person name="Visser B."/>
            <person name="Pretorius Z.A."/>
            <person name="Steffenson B.J."/>
            <person name="Schwessinger B."/>
            <person name="Dodds P.N."/>
            <person name="Figueroa M."/>
        </authorList>
    </citation>
    <scope>NUCLEOTIDE SEQUENCE [LARGE SCALE GENOMIC DNA]</scope>
    <source>
        <strain evidence="2">21-0</strain>
        <strain evidence="3 5">Ug99</strain>
    </source>
</reference>
<dbReference type="EMBL" id="VDEP01000270">
    <property type="protein sequence ID" value="KAA1117186.1"/>
    <property type="molecule type" value="Genomic_DNA"/>
</dbReference>
<proteinExistence type="predicted"/>
<evidence type="ECO:0000313" key="5">
    <source>
        <dbReference type="Proteomes" id="UP000325313"/>
    </source>
</evidence>
<accession>A0A5B0PB67</accession>
<dbReference type="AlphaFoldDB" id="A0A5B0PB67"/>
<protein>
    <submittedName>
        <fullName evidence="2">Uncharacterized protein</fullName>
    </submittedName>
</protein>
<dbReference type="EMBL" id="VSWC01000066">
    <property type="protein sequence ID" value="KAA1097854.1"/>
    <property type="molecule type" value="Genomic_DNA"/>
</dbReference>
<comment type="caution">
    <text evidence="2">The sequence shown here is derived from an EMBL/GenBank/DDBJ whole genome shotgun (WGS) entry which is preliminary data.</text>
</comment>